<evidence type="ECO:0000313" key="8">
    <source>
        <dbReference type="EMBL" id="CAF1000551.1"/>
    </source>
</evidence>
<comment type="subcellular location">
    <subcellularLocation>
        <location evidence="1">Nucleus</location>
    </subcellularLocation>
</comment>
<evidence type="ECO:0000256" key="6">
    <source>
        <dbReference type="ARBA" id="ARBA00023242"/>
    </source>
</evidence>
<evidence type="ECO:0000313" key="10">
    <source>
        <dbReference type="Proteomes" id="UP000663829"/>
    </source>
</evidence>
<dbReference type="Gene3D" id="3.40.50.300">
    <property type="entry name" value="P-loop containing nucleotide triphosphate hydrolases"/>
    <property type="match status" value="1"/>
</dbReference>
<evidence type="ECO:0000313" key="9">
    <source>
        <dbReference type="EMBL" id="CAF3772013.1"/>
    </source>
</evidence>
<keyword evidence="7" id="KW-0131">Cell cycle</keyword>
<evidence type="ECO:0000256" key="3">
    <source>
        <dbReference type="ARBA" id="ARBA00022741"/>
    </source>
</evidence>
<accession>A0A814GSP3</accession>
<evidence type="ECO:0000256" key="4">
    <source>
        <dbReference type="ARBA" id="ARBA00022763"/>
    </source>
</evidence>
<dbReference type="GO" id="GO:0006281">
    <property type="term" value="P:DNA repair"/>
    <property type="evidence" value="ECO:0007669"/>
    <property type="project" value="InterPro"/>
</dbReference>
<dbReference type="GO" id="GO:0000077">
    <property type="term" value="P:DNA damage checkpoint signaling"/>
    <property type="evidence" value="ECO:0007669"/>
    <property type="project" value="TreeGrafter"/>
</dbReference>
<keyword evidence="10" id="KW-1185">Reference proteome</keyword>
<keyword evidence="4" id="KW-0227">DNA damage</keyword>
<dbReference type="InterPro" id="IPR004582">
    <property type="entry name" value="Checkpoint_prot_Rad17_Rad24"/>
</dbReference>
<dbReference type="OrthoDB" id="10265971at2759"/>
<dbReference type="PANTHER" id="PTHR12172">
    <property type="entry name" value="CELL CYCLE CHECKPOINT PROTEIN RAD17"/>
    <property type="match status" value="1"/>
</dbReference>
<dbReference type="PANTHER" id="PTHR12172:SF0">
    <property type="entry name" value="CELL CYCLE CHECKPOINT PROTEIN RAD17"/>
    <property type="match status" value="1"/>
</dbReference>
<evidence type="ECO:0000256" key="1">
    <source>
        <dbReference type="ARBA" id="ARBA00004123"/>
    </source>
</evidence>
<dbReference type="Pfam" id="PF03215">
    <property type="entry name" value="Rad17"/>
    <property type="match status" value="1"/>
</dbReference>
<evidence type="ECO:0008006" key="11">
    <source>
        <dbReference type="Google" id="ProtNLM"/>
    </source>
</evidence>
<dbReference type="EMBL" id="CAJNOQ010003203">
    <property type="protein sequence ID" value="CAF1000551.1"/>
    <property type="molecule type" value="Genomic_DNA"/>
</dbReference>
<keyword evidence="6" id="KW-0539">Nucleus</keyword>
<evidence type="ECO:0000256" key="5">
    <source>
        <dbReference type="ARBA" id="ARBA00022840"/>
    </source>
</evidence>
<evidence type="ECO:0000256" key="7">
    <source>
        <dbReference type="ARBA" id="ARBA00023306"/>
    </source>
</evidence>
<dbReference type="EMBL" id="CAJOBC010003203">
    <property type="protein sequence ID" value="CAF3772013.1"/>
    <property type="molecule type" value="Genomic_DNA"/>
</dbReference>
<gene>
    <name evidence="8" type="ORF">GPM918_LOCUS13733</name>
    <name evidence="9" type="ORF">SRO942_LOCUS13733</name>
</gene>
<dbReference type="AlphaFoldDB" id="A0A814GSP3"/>
<proteinExistence type="inferred from homology"/>
<dbReference type="InterPro" id="IPR027417">
    <property type="entry name" value="P-loop_NTPase"/>
</dbReference>
<dbReference type="GO" id="GO:0003689">
    <property type="term" value="F:DNA clamp loader activity"/>
    <property type="evidence" value="ECO:0007669"/>
    <property type="project" value="TreeGrafter"/>
</dbReference>
<dbReference type="GO" id="GO:0033314">
    <property type="term" value="P:mitotic DNA replication checkpoint signaling"/>
    <property type="evidence" value="ECO:0007669"/>
    <property type="project" value="TreeGrafter"/>
</dbReference>
<dbReference type="GO" id="GO:0003682">
    <property type="term" value="F:chromatin binding"/>
    <property type="evidence" value="ECO:0007669"/>
    <property type="project" value="TreeGrafter"/>
</dbReference>
<protein>
    <recommendedName>
        <fullName evidence="11">Cell cycle checkpoint protein RAD17</fullName>
    </recommendedName>
</protein>
<dbReference type="SUPFAM" id="SSF52540">
    <property type="entry name" value="P-loop containing nucleoside triphosphate hydrolases"/>
    <property type="match status" value="1"/>
</dbReference>
<keyword evidence="5" id="KW-0067">ATP-binding</keyword>
<dbReference type="GO" id="GO:0005634">
    <property type="term" value="C:nucleus"/>
    <property type="evidence" value="ECO:0007669"/>
    <property type="project" value="UniProtKB-SubCell"/>
</dbReference>
<dbReference type="GO" id="GO:0005524">
    <property type="term" value="F:ATP binding"/>
    <property type="evidence" value="ECO:0007669"/>
    <property type="project" value="UniProtKB-KW"/>
</dbReference>
<sequence>MDTSLNPQKLNSSTKKPLVNKGRLVKINSSNISSVRPSSQTTADEQLWLKLFEPTTKDTLAIHSKKIKEVEDKLRSCLIQTKKCRIILCTGPCGCGKSICIRLIASSLDANIIDWETSTTSTLTTTIEDKDRTKDWESQKLLFRSFLFQSTRYLSSSVGNSLLFESDIQKNLRTNEQLPKTSHKYQIVLIEV</sequence>
<comment type="similarity">
    <text evidence="2">Belongs to the rad17/RAD24 family.</text>
</comment>
<evidence type="ECO:0000256" key="2">
    <source>
        <dbReference type="ARBA" id="ARBA00006168"/>
    </source>
</evidence>
<keyword evidence="3" id="KW-0547">Nucleotide-binding</keyword>
<dbReference type="Proteomes" id="UP000681722">
    <property type="component" value="Unassembled WGS sequence"/>
</dbReference>
<comment type="caution">
    <text evidence="8">The sequence shown here is derived from an EMBL/GenBank/DDBJ whole genome shotgun (WGS) entry which is preliminary data.</text>
</comment>
<reference evidence="8" key="1">
    <citation type="submission" date="2021-02" db="EMBL/GenBank/DDBJ databases">
        <authorList>
            <person name="Nowell W R."/>
        </authorList>
    </citation>
    <scope>NUCLEOTIDE SEQUENCE</scope>
</reference>
<name>A0A814GSP3_9BILA</name>
<organism evidence="8 10">
    <name type="scientific">Didymodactylos carnosus</name>
    <dbReference type="NCBI Taxonomy" id="1234261"/>
    <lineage>
        <taxon>Eukaryota</taxon>
        <taxon>Metazoa</taxon>
        <taxon>Spiralia</taxon>
        <taxon>Gnathifera</taxon>
        <taxon>Rotifera</taxon>
        <taxon>Eurotatoria</taxon>
        <taxon>Bdelloidea</taxon>
        <taxon>Philodinida</taxon>
        <taxon>Philodinidae</taxon>
        <taxon>Didymodactylos</taxon>
    </lineage>
</organism>
<dbReference type="Proteomes" id="UP000663829">
    <property type="component" value="Unassembled WGS sequence"/>
</dbReference>